<evidence type="ECO:0000313" key="2">
    <source>
        <dbReference type="Proteomes" id="UP000717328"/>
    </source>
</evidence>
<proteinExistence type="predicted"/>
<dbReference type="PANTHER" id="PTHR32170:SF3">
    <property type="entry name" value="PROTEASOME ACTIVATOR COMPLEX SUBUNIT 4"/>
    <property type="match status" value="1"/>
</dbReference>
<sequence length="346" mass="39477">MLVSFLDVNAGFTLTDPKDSRYQKVAAYRLRYGHICQRAASALRQKTGGEDRIDAVMVVIRAIDQYLLGYALSRGDFDSLQKNYDQARDANRFWLKQRENSRLVFLKRAQVYHSGRQYMHALYRRRSALDDSLLDELYYVRSTRYTLPVLFDALTKGSDPDRMKGALYVLWNKGIAAYALGGKTWDSTTVIYSPCSVANTRKSLYFVRQPSVQKLVNNLAQDCLGHLTEESIHTDAYMLSTPGVEAALDDLIPEFSVRLVDQQFLKEALDKKSVRISMRSTIYNNTVASILEVAMRPTTHWRYVQMASRFLAGLIRRDVPTSPGVARFFAEQSLSPQPTIRLTVQK</sequence>
<dbReference type="InterPro" id="IPR035309">
    <property type="entry name" value="PSME4"/>
</dbReference>
<dbReference type="GO" id="GO:0005829">
    <property type="term" value="C:cytosol"/>
    <property type="evidence" value="ECO:0007669"/>
    <property type="project" value="TreeGrafter"/>
</dbReference>
<reference evidence="1" key="2">
    <citation type="submission" date="2021-10" db="EMBL/GenBank/DDBJ databases">
        <title>Phylogenomics reveals ancestral predisposition of the termite-cultivated fungus Termitomyces towards a domesticated lifestyle.</title>
        <authorList>
            <person name="Auxier B."/>
            <person name="Grum-Grzhimaylo A."/>
            <person name="Cardenas M.E."/>
            <person name="Lodge J.D."/>
            <person name="Laessoe T."/>
            <person name="Pedersen O."/>
            <person name="Smith M.E."/>
            <person name="Kuyper T.W."/>
            <person name="Franco-Molano E.A."/>
            <person name="Baroni T.J."/>
            <person name="Aanen D.K."/>
        </authorList>
    </citation>
    <scope>NUCLEOTIDE SEQUENCE</scope>
    <source>
        <strain evidence="1">D49</strain>
    </source>
</reference>
<dbReference type="OrthoDB" id="17907at2759"/>
<keyword evidence="2" id="KW-1185">Reference proteome</keyword>
<reference evidence="1" key="1">
    <citation type="submission" date="2021-02" db="EMBL/GenBank/DDBJ databases">
        <authorList>
            <person name="Nieuwenhuis M."/>
            <person name="Van De Peppel L.J.J."/>
        </authorList>
    </citation>
    <scope>NUCLEOTIDE SEQUENCE</scope>
    <source>
        <strain evidence="1">D49</strain>
    </source>
</reference>
<comment type="caution">
    <text evidence="1">The sequence shown here is derived from an EMBL/GenBank/DDBJ whole genome shotgun (WGS) entry which is preliminary data.</text>
</comment>
<dbReference type="GO" id="GO:0016504">
    <property type="term" value="F:peptidase activator activity"/>
    <property type="evidence" value="ECO:0007669"/>
    <property type="project" value="InterPro"/>
</dbReference>
<dbReference type="GO" id="GO:0010499">
    <property type="term" value="P:proteasomal ubiquitin-independent protein catabolic process"/>
    <property type="evidence" value="ECO:0007669"/>
    <property type="project" value="TreeGrafter"/>
</dbReference>
<dbReference type="AlphaFoldDB" id="A0A9P7K6F1"/>
<gene>
    <name evidence="1" type="ORF">H0H81_006970</name>
</gene>
<dbReference type="EMBL" id="JABCKI010005897">
    <property type="protein sequence ID" value="KAG5636751.1"/>
    <property type="molecule type" value="Genomic_DNA"/>
</dbReference>
<dbReference type="PANTHER" id="PTHR32170">
    <property type="entry name" value="PROTEASOME ACTIVATOR COMPLEX SUBUNIT 4"/>
    <property type="match status" value="1"/>
</dbReference>
<dbReference type="GO" id="GO:0005634">
    <property type="term" value="C:nucleus"/>
    <property type="evidence" value="ECO:0007669"/>
    <property type="project" value="TreeGrafter"/>
</dbReference>
<organism evidence="1 2">
    <name type="scientific">Sphagnurus paluster</name>
    <dbReference type="NCBI Taxonomy" id="117069"/>
    <lineage>
        <taxon>Eukaryota</taxon>
        <taxon>Fungi</taxon>
        <taxon>Dikarya</taxon>
        <taxon>Basidiomycota</taxon>
        <taxon>Agaricomycotina</taxon>
        <taxon>Agaricomycetes</taxon>
        <taxon>Agaricomycetidae</taxon>
        <taxon>Agaricales</taxon>
        <taxon>Tricholomatineae</taxon>
        <taxon>Lyophyllaceae</taxon>
        <taxon>Sphagnurus</taxon>
    </lineage>
</organism>
<accession>A0A9P7K6F1</accession>
<dbReference type="GO" id="GO:0070628">
    <property type="term" value="F:proteasome binding"/>
    <property type="evidence" value="ECO:0007669"/>
    <property type="project" value="InterPro"/>
</dbReference>
<protein>
    <submittedName>
        <fullName evidence="1">Uncharacterized protein</fullName>
    </submittedName>
</protein>
<dbReference type="Proteomes" id="UP000717328">
    <property type="component" value="Unassembled WGS sequence"/>
</dbReference>
<name>A0A9P7K6F1_9AGAR</name>
<evidence type="ECO:0000313" key="1">
    <source>
        <dbReference type="EMBL" id="KAG5636751.1"/>
    </source>
</evidence>